<reference evidence="2" key="2">
    <citation type="journal article" date="2020" name="Nat. Commun.">
        <title>Large-scale genome sequencing of mycorrhizal fungi provides insights into the early evolution of symbiotic traits.</title>
        <authorList>
            <person name="Miyauchi S."/>
            <person name="Kiss E."/>
            <person name="Kuo A."/>
            <person name="Drula E."/>
            <person name="Kohler A."/>
            <person name="Sanchez-Garcia M."/>
            <person name="Morin E."/>
            <person name="Andreopoulos B."/>
            <person name="Barry K.W."/>
            <person name="Bonito G."/>
            <person name="Buee M."/>
            <person name="Carver A."/>
            <person name="Chen C."/>
            <person name="Cichocki N."/>
            <person name="Clum A."/>
            <person name="Culley D."/>
            <person name="Crous P.W."/>
            <person name="Fauchery L."/>
            <person name="Girlanda M."/>
            <person name="Hayes R.D."/>
            <person name="Keri Z."/>
            <person name="LaButti K."/>
            <person name="Lipzen A."/>
            <person name="Lombard V."/>
            <person name="Magnuson J."/>
            <person name="Maillard F."/>
            <person name="Murat C."/>
            <person name="Nolan M."/>
            <person name="Ohm R.A."/>
            <person name="Pangilinan J."/>
            <person name="Pereira M.F."/>
            <person name="Perotto S."/>
            <person name="Peter M."/>
            <person name="Pfister S."/>
            <person name="Riley R."/>
            <person name="Sitrit Y."/>
            <person name="Stielow J.B."/>
            <person name="Szollosi G."/>
            <person name="Zifcakova L."/>
            <person name="Stursova M."/>
            <person name="Spatafora J.W."/>
            <person name="Tedersoo L."/>
            <person name="Vaario L.M."/>
            <person name="Yamada A."/>
            <person name="Yan M."/>
            <person name="Wang P."/>
            <person name="Xu J."/>
            <person name="Bruns T."/>
            <person name="Baldrian P."/>
            <person name="Vilgalys R."/>
            <person name="Dunand C."/>
            <person name="Henrissat B."/>
            <person name="Grigoriev I.V."/>
            <person name="Hibbett D."/>
            <person name="Nagy L.G."/>
            <person name="Martin F.M."/>
        </authorList>
    </citation>
    <scope>NUCLEOTIDE SEQUENCE</scope>
    <source>
        <strain evidence="2">BED1</strain>
    </source>
</reference>
<feature type="region of interest" description="Disordered" evidence="1">
    <location>
        <begin position="35"/>
        <end position="56"/>
    </location>
</feature>
<evidence type="ECO:0000313" key="2">
    <source>
        <dbReference type="EMBL" id="KAF8449523.1"/>
    </source>
</evidence>
<organism evidence="2 3">
    <name type="scientific">Boletus edulis BED1</name>
    <dbReference type="NCBI Taxonomy" id="1328754"/>
    <lineage>
        <taxon>Eukaryota</taxon>
        <taxon>Fungi</taxon>
        <taxon>Dikarya</taxon>
        <taxon>Basidiomycota</taxon>
        <taxon>Agaricomycotina</taxon>
        <taxon>Agaricomycetes</taxon>
        <taxon>Agaricomycetidae</taxon>
        <taxon>Boletales</taxon>
        <taxon>Boletineae</taxon>
        <taxon>Boletaceae</taxon>
        <taxon>Boletoideae</taxon>
        <taxon>Boletus</taxon>
    </lineage>
</organism>
<dbReference type="EMBL" id="WHUW01000003">
    <property type="protein sequence ID" value="KAF8449523.1"/>
    <property type="molecule type" value="Genomic_DNA"/>
</dbReference>
<dbReference type="Proteomes" id="UP001194468">
    <property type="component" value="Unassembled WGS sequence"/>
</dbReference>
<evidence type="ECO:0000256" key="1">
    <source>
        <dbReference type="SAM" id="MobiDB-lite"/>
    </source>
</evidence>
<gene>
    <name evidence="2" type="ORF">L210DRAFT_3641116</name>
</gene>
<reference evidence="2" key="1">
    <citation type="submission" date="2019-10" db="EMBL/GenBank/DDBJ databases">
        <authorList>
            <consortium name="DOE Joint Genome Institute"/>
            <person name="Kuo A."/>
            <person name="Miyauchi S."/>
            <person name="Kiss E."/>
            <person name="Drula E."/>
            <person name="Kohler A."/>
            <person name="Sanchez-Garcia M."/>
            <person name="Andreopoulos B."/>
            <person name="Barry K.W."/>
            <person name="Bonito G."/>
            <person name="Buee M."/>
            <person name="Carver A."/>
            <person name="Chen C."/>
            <person name="Cichocki N."/>
            <person name="Clum A."/>
            <person name="Culley D."/>
            <person name="Crous P.W."/>
            <person name="Fauchery L."/>
            <person name="Girlanda M."/>
            <person name="Hayes R."/>
            <person name="Keri Z."/>
            <person name="LaButti K."/>
            <person name="Lipzen A."/>
            <person name="Lombard V."/>
            <person name="Magnuson J."/>
            <person name="Maillard F."/>
            <person name="Morin E."/>
            <person name="Murat C."/>
            <person name="Nolan M."/>
            <person name="Ohm R."/>
            <person name="Pangilinan J."/>
            <person name="Pereira M."/>
            <person name="Perotto S."/>
            <person name="Peter M."/>
            <person name="Riley R."/>
            <person name="Sitrit Y."/>
            <person name="Stielow B."/>
            <person name="Szollosi G."/>
            <person name="Zifcakova L."/>
            <person name="Stursova M."/>
            <person name="Spatafora J.W."/>
            <person name="Tedersoo L."/>
            <person name="Vaario L.-M."/>
            <person name="Yamada A."/>
            <person name="Yan M."/>
            <person name="Wang P."/>
            <person name="Xu J."/>
            <person name="Bruns T."/>
            <person name="Baldrian P."/>
            <person name="Vilgalys R."/>
            <person name="Henrissat B."/>
            <person name="Grigoriev I.V."/>
            <person name="Hibbett D."/>
            <person name="Nagy L.G."/>
            <person name="Martin F.M."/>
        </authorList>
    </citation>
    <scope>NUCLEOTIDE SEQUENCE</scope>
    <source>
        <strain evidence="2">BED1</strain>
    </source>
</reference>
<proteinExistence type="predicted"/>
<dbReference type="AlphaFoldDB" id="A0AAD4C649"/>
<evidence type="ECO:0000313" key="3">
    <source>
        <dbReference type="Proteomes" id="UP001194468"/>
    </source>
</evidence>
<name>A0AAD4C649_BOLED</name>
<protein>
    <submittedName>
        <fullName evidence="2">Uncharacterized protein</fullName>
    </submittedName>
</protein>
<accession>A0AAD4C649</accession>
<comment type="caution">
    <text evidence="2">The sequence shown here is derived from an EMBL/GenBank/DDBJ whole genome shotgun (WGS) entry which is preliminary data.</text>
</comment>
<sequence length="190" mass="21459">MNPEERVLAARCYRADHYAKNRVEINWQRAENRRASRATKKCQPVAPMGQPSAKNPMLIRCPGRPKGTKNHSCSGTHEPTNTVSDIQTALKSIIGNSSRQRVQALSERFLASRDYKDIYDTLSAVEEVEARFCKLAMDSHHQAFSTLQHAIRTVIRVLEDLLMSAMEDADMSDLTKRGLMLYQNGPDITL</sequence>
<keyword evidence="3" id="KW-1185">Reference proteome</keyword>